<name>A0A915D3S7_9BILA</name>
<protein>
    <submittedName>
        <fullName evidence="2">FLYWCH-type domain-containing protein</fullName>
    </submittedName>
</protein>
<dbReference type="AlphaFoldDB" id="A0A915D3S7"/>
<evidence type="ECO:0000313" key="1">
    <source>
        <dbReference type="Proteomes" id="UP000887574"/>
    </source>
</evidence>
<accession>A0A915D3S7</accession>
<sequence>MASLSSKMRTLVLCDGYEMRHDKSNTLQTIQYWRCLKKLCNGRAKSEFGGTSNLEPTKAHNCRKSFSKIKLRQQIAKMKMDALSSYTKPTIDVI</sequence>
<proteinExistence type="predicted"/>
<evidence type="ECO:0000313" key="2">
    <source>
        <dbReference type="WBParaSite" id="jg15612"/>
    </source>
</evidence>
<dbReference type="Proteomes" id="UP000887574">
    <property type="component" value="Unplaced"/>
</dbReference>
<dbReference type="WBParaSite" id="jg15612">
    <property type="protein sequence ID" value="jg15612"/>
    <property type="gene ID" value="jg15612"/>
</dbReference>
<organism evidence="1 2">
    <name type="scientific">Ditylenchus dipsaci</name>
    <dbReference type="NCBI Taxonomy" id="166011"/>
    <lineage>
        <taxon>Eukaryota</taxon>
        <taxon>Metazoa</taxon>
        <taxon>Ecdysozoa</taxon>
        <taxon>Nematoda</taxon>
        <taxon>Chromadorea</taxon>
        <taxon>Rhabditida</taxon>
        <taxon>Tylenchina</taxon>
        <taxon>Tylenchomorpha</taxon>
        <taxon>Sphaerularioidea</taxon>
        <taxon>Anguinidae</taxon>
        <taxon>Anguininae</taxon>
        <taxon>Ditylenchus</taxon>
    </lineage>
</organism>
<keyword evidence="1" id="KW-1185">Reference proteome</keyword>
<reference evidence="2" key="1">
    <citation type="submission" date="2022-11" db="UniProtKB">
        <authorList>
            <consortium name="WormBaseParasite"/>
        </authorList>
    </citation>
    <scope>IDENTIFICATION</scope>
</reference>
<dbReference type="Gene3D" id="2.20.25.240">
    <property type="match status" value="1"/>
</dbReference>